<comment type="caution">
    <text evidence="1">The sequence shown here is derived from an EMBL/GenBank/DDBJ whole genome shotgun (WGS) entry which is preliminary data.</text>
</comment>
<dbReference type="EMBL" id="JABWDY010001987">
    <property type="protein sequence ID" value="KAF5206990.1"/>
    <property type="molecule type" value="Genomic_DNA"/>
</dbReference>
<evidence type="ECO:0000313" key="2">
    <source>
        <dbReference type="Proteomes" id="UP000554482"/>
    </source>
</evidence>
<accession>A0A7J6XF40</accession>
<evidence type="ECO:0000313" key="1">
    <source>
        <dbReference type="EMBL" id="KAF5206990.1"/>
    </source>
</evidence>
<keyword evidence="2" id="KW-1185">Reference proteome</keyword>
<dbReference type="PANTHER" id="PTHR31434:SF2">
    <property type="entry name" value="S PHASE CYCLIN A-ASSOCIATED PROTEIN IN THE ENDOPLASMIC RETICULUM"/>
    <property type="match status" value="1"/>
</dbReference>
<dbReference type="PANTHER" id="PTHR31434">
    <property type="entry name" value="S PHASE CYCLIN A-ASSOCIATED PROTEIN IN THE ENDOPLASMIC RETICULUM"/>
    <property type="match status" value="1"/>
</dbReference>
<feature type="non-terminal residue" evidence="1">
    <location>
        <position position="1"/>
    </location>
</feature>
<dbReference type="AlphaFoldDB" id="A0A7J6XF40"/>
<sequence length="284" mass="31221">MPANRSYFLAHNLLPPLIPMLSAAFENYIKIAASLNVLGNTNSLSSKTSVENFESVSEVLEGFIWTATAIIGHICSDDRQTQMKDYLLELVIAYQVIHRLRELFALHDRPQVEGSSFPSSIILSLNMLVVLTSRSGTISSIDWGSFTSKLSSERQELKYAESLVLEDSFSNVADGDHKSVSSELHTIRDVPLSDVPEDRPLGECKMRRHDGVNSEKQRTEASTDINQVSSLQMQMADASGNNVPNSKQPVAFLLSVIAETGLVSLPSLLTAVLLQANNRLSSEQ</sequence>
<proteinExistence type="predicted"/>
<gene>
    <name evidence="1" type="ORF">FRX31_003423</name>
</gene>
<organism evidence="1 2">
    <name type="scientific">Thalictrum thalictroides</name>
    <name type="common">Rue-anemone</name>
    <name type="synonym">Anemone thalictroides</name>
    <dbReference type="NCBI Taxonomy" id="46969"/>
    <lineage>
        <taxon>Eukaryota</taxon>
        <taxon>Viridiplantae</taxon>
        <taxon>Streptophyta</taxon>
        <taxon>Embryophyta</taxon>
        <taxon>Tracheophyta</taxon>
        <taxon>Spermatophyta</taxon>
        <taxon>Magnoliopsida</taxon>
        <taxon>Ranunculales</taxon>
        <taxon>Ranunculaceae</taxon>
        <taxon>Thalictroideae</taxon>
        <taxon>Thalictrum</taxon>
    </lineage>
</organism>
<dbReference type="OrthoDB" id="1938567at2759"/>
<protein>
    <submittedName>
        <fullName evidence="1">S phase cyclin a-associated in the endoplasmic reticulum</fullName>
    </submittedName>
</protein>
<reference evidence="1 2" key="1">
    <citation type="submission" date="2020-06" db="EMBL/GenBank/DDBJ databases">
        <title>Transcriptomic and genomic resources for Thalictrum thalictroides and T. hernandezii: Facilitating candidate gene discovery in an emerging model plant lineage.</title>
        <authorList>
            <person name="Arias T."/>
            <person name="Riano-Pachon D.M."/>
            <person name="Di Stilio V.S."/>
        </authorList>
    </citation>
    <scope>NUCLEOTIDE SEQUENCE [LARGE SCALE GENOMIC DNA]</scope>
    <source>
        <strain evidence="2">cv. WT478/WT964</strain>
        <tissue evidence="1">Leaves</tissue>
    </source>
</reference>
<dbReference type="Proteomes" id="UP000554482">
    <property type="component" value="Unassembled WGS sequence"/>
</dbReference>
<name>A0A7J6XF40_THATH</name>